<dbReference type="Gene3D" id="2.60.120.10">
    <property type="entry name" value="Jelly Rolls"/>
    <property type="match status" value="1"/>
</dbReference>
<sequence length="207" mass="23083">MNSQANQEQWILDCPELRRFIEAVQKARFSTGSLPHLLDRLEPSFEELLANHAWLPERFMHPSENSGMGGGIGMWLLYRSADGDLAFSSLVVPAGSETPVHDHLTWGLVGIYRGTQEETVYRAAGPLTDSSAPLALAEVLHLAPGDHYRLTPDNDIHKVRTTSAETSVSLHLLGNDNGCTWRHRYDPDADSVADFRSGWLNAKCREY</sequence>
<dbReference type="CDD" id="cd10548">
    <property type="entry name" value="cupin_CDO"/>
    <property type="match status" value="1"/>
</dbReference>
<gene>
    <name evidence="1" type="ORF">F4Y08_17210</name>
</gene>
<comment type="caution">
    <text evidence="1">The sequence shown here is derived from an EMBL/GenBank/DDBJ whole genome shotgun (WGS) entry which is preliminary data.</text>
</comment>
<dbReference type="SUPFAM" id="SSF51182">
    <property type="entry name" value="RmlC-like cupins"/>
    <property type="match status" value="1"/>
</dbReference>
<dbReference type="EMBL" id="VXPY01000122">
    <property type="protein sequence ID" value="MYD92041.1"/>
    <property type="molecule type" value="Genomic_DNA"/>
</dbReference>
<proteinExistence type="predicted"/>
<name>A0A6B1DXB1_9CHLR</name>
<reference evidence="1" key="1">
    <citation type="submission" date="2019-09" db="EMBL/GenBank/DDBJ databases">
        <title>Characterisation of the sponge microbiome using genome-centric metagenomics.</title>
        <authorList>
            <person name="Engelberts J.P."/>
            <person name="Robbins S.J."/>
            <person name="De Goeij J.M."/>
            <person name="Aranda M."/>
            <person name="Bell S.C."/>
            <person name="Webster N.S."/>
        </authorList>
    </citation>
    <scope>NUCLEOTIDE SEQUENCE</scope>
    <source>
        <strain evidence="1">SB0662_bin_9</strain>
    </source>
</reference>
<evidence type="ECO:0000313" key="1">
    <source>
        <dbReference type="EMBL" id="MYD92041.1"/>
    </source>
</evidence>
<organism evidence="1">
    <name type="scientific">Caldilineaceae bacterium SB0662_bin_9</name>
    <dbReference type="NCBI Taxonomy" id="2605258"/>
    <lineage>
        <taxon>Bacteria</taxon>
        <taxon>Bacillati</taxon>
        <taxon>Chloroflexota</taxon>
        <taxon>Caldilineae</taxon>
        <taxon>Caldilineales</taxon>
        <taxon>Caldilineaceae</taxon>
    </lineage>
</organism>
<dbReference type="InterPro" id="IPR011051">
    <property type="entry name" value="RmlC_Cupin_sf"/>
</dbReference>
<dbReference type="AlphaFoldDB" id="A0A6B1DXB1"/>
<evidence type="ECO:0008006" key="2">
    <source>
        <dbReference type="Google" id="ProtNLM"/>
    </source>
</evidence>
<accession>A0A6B1DXB1</accession>
<dbReference type="InterPro" id="IPR014710">
    <property type="entry name" value="RmlC-like_jellyroll"/>
</dbReference>
<protein>
    <recommendedName>
        <fullName evidence="2">Cysteine dioxygenase</fullName>
    </recommendedName>
</protein>